<feature type="non-terminal residue" evidence="1">
    <location>
        <position position="79"/>
    </location>
</feature>
<evidence type="ECO:0008006" key="3">
    <source>
        <dbReference type="Google" id="ProtNLM"/>
    </source>
</evidence>
<protein>
    <recommendedName>
        <fullName evidence="3">Copia protein</fullName>
    </recommendedName>
</protein>
<organism evidence="1 2">
    <name type="scientific">Mucuna pruriens</name>
    <name type="common">Velvet bean</name>
    <name type="synonym">Dolichos pruriens</name>
    <dbReference type="NCBI Taxonomy" id="157652"/>
    <lineage>
        <taxon>Eukaryota</taxon>
        <taxon>Viridiplantae</taxon>
        <taxon>Streptophyta</taxon>
        <taxon>Embryophyta</taxon>
        <taxon>Tracheophyta</taxon>
        <taxon>Spermatophyta</taxon>
        <taxon>Magnoliopsida</taxon>
        <taxon>eudicotyledons</taxon>
        <taxon>Gunneridae</taxon>
        <taxon>Pentapetalae</taxon>
        <taxon>rosids</taxon>
        <taxon>fabids</taxon>
        <taxon>Fabales</taxon>
        <taxon>Fabaceae</taxon>
        <taxon>Papilionoideae</taxon>
        <taxon>50 kb inversion clade</taxon>
        <taxon>NPAAA clade</taxon>
        <taxon>indigoferoid/millettioid clade</taxon>
        <taxon>Phaseoleae</taxon>
        <taxon>Mucuna</taxon>
    </lineage>
</organism>
<dbReference type="Proteomes" id="UP000257109">
    <property type="component" value="Unassembled WGS sequence"/>
</dbReference>
<dbReference type="AlphaFoldDB" id="A0A371DZN0"/>
<dbReference type="EMBL" id="QJKJ01017963">
    <property type="protein sequence ID" value="RDX57976.1"/>
    <property type="molecule type" value="Genomic_DNA"/>
</dbReference>
<accession>A0A371DZN0</accession>
<reference evidence="1" key="1">
    <citation type="submission" date="2018-05" db="EMBL/GenBank/DDBJ databases">
        <title>Draft genome of Mucuna pruriens seed.</title>
        <authorList>
            <person name="Nnadi N.E."/>
            <person name="Vos R."/>
            <person name="Hasami M.H."/>
            <person name="Devisetty U.K."/>
            <person name="Aguiy J.C."/>
        </authorList>
    </citation>
    <scope>NUCLEOTIDE SEQUENCE [LARGE SCALE GENOMIC DNA]</scope>
    <source>
        <strain evidence="1">JCA_2017</strain>
    </source>
</reference>
<proteinExistence type="predicted"/>
<evidence type="ECO:0000313" key="1">
    <source>
        <dbReference type="EMBL" id="RDX57976.1"/>
    </source>
</evidence>
<keyword evidence="2" id="KW-1185">Reference proteome</keyword>
<name>A0A371DZN0_MUCPR</name>
<sequence length="79" mass="9539">MKNYKERKTKMTKKDLLEIRYHINDNIGDVLVRGTRLLAKIYEKRNVVVQPTKFKEAMEDDKWIKAIEEELRMIEINDT</sequence>
<comment type="caution">
    <text evidence="1">The sequence shown here is derived from an EMBL/GenBank/DDBJ whole genome shotgun (WGS) entry which is preliminary data.</text>
</comment>
<evidence type="ECO:0000313" key="2">
    <source>
        <dbReference type="Proteomes" id="UP000257109"/>
    </source>
</evidence>
<gene>
    <name evidence="1" type="ORF">CR513_62747</name>
</gene>